<reference evidence="7" key="1">
    <citation type="submission" date="2010-08" db="EMBL/GenBank/DDBJ databases">
        <authorList>
            <consortium name="Caenorhabditis japonica Sequencing Consortium"/>
            <person name="Wilson R.K."/>
        </authorList>
    </citation>
    <scope>NUCLEOTIDE SEQUENCE [LARGE SCALE GENOMIC DNA]</scope>
    <source>
        <strain evidence="7">DF5081</strain>
    </source>
</reference>
<evidence type="ECO:0000256" key="1">
    <source>
        <dbReference type="ARBA" id="ARBA00022618"/>
    </source>
</evidence>
<proteinExistence type="predicted"/>
<reference evidence="6" key="2">
    <citation type="submission" date="2022-06" db="UniProtKB">
        <authorList>
            <consortium name="EnsemblMetazoa"/>
        </authorList>
    </citation>
    <scope>IDENTIFICATION</scope>
    <source>
        <strain evidence="6">DF5081</strain>
    </source>
</reference>
<dbReference type="PANTHER" id="PTHR13260">
    <property type="entry name" value="ANAPHASE PROMOTING COMPLEX SUBUNIT 4 APC4"/>
    <property type="match status" value="1"/>
</dbReference>
<dbReference type="InterPro" id="IPR015943">
    <property type="entry name" value="WD40/YVTN_repeat-like_dom_sf"/>
</dbReference>
<keyword evidence="2" id="KW-0498">Mitosis</keyword>
<keyword evidence="1" id="KW-0132">Cell division</keyword>
<evidence type="ECO:0000313" key="6">
    <source>
        <dbReference type="EnsemblMetazoa" id="CJA19348.1"/>
    </source>
</evidence>
<dbReference type="Gene3D" id="2.130.10.10">
    <property type="entry name" value="YVTN repeat-like/Quinoprotein amine dehydrogenase"/>
    <property type="match status" value="1"/>
</dbReference>
<dbReference type="InterPro" id="IPR024977">
    <property type="entry name" value="Apc4-like_WD40_dom"/>
</dbReference>
<protein>
    <submittedName>
        <fullName evidence="6">ANAPC4_WD40 domain-containing protein</fullName>
    </submittedName>
</protein>
<dbReference type="Proteomes" id="UP000005237">
    <property type="component" value="Unassembled WGS sequence"/>
</dbReference>
<keyword evidence="7" id="KW-1185">Reference proteome</keyword>
<dbReference type="GO" id="GO:0051301">
    <property type="term" value="P:cell division"/>
    <property type="evidence" value="ECO:0007669"/>
    <property type="project" value="UniProtKB-KW"/>
</dbReference>
<sequence length="89" mass="9566">MSFSPQNDLIALGSKSGEVMMKRTTWKMIWKTNVGMVPAVGTVCKSESSISALHFSPNGQFIAAATNKGILHLLDVESGKVRFSVKPIG</sequence>
<organism evidence="6 7">
    <name type="scientific">Caenorhabditis japonica</name>
    <dbReference type="NCBI Taxonomy" id="281687"/>
    <lineage>
        <taxon>Eukaryota</taxon>
        <taxon>Metazoa</taxon>
        <taxon>Ecdysozoa</taxon>
        <taxon>Nematoda</taxon>
        <taxon>Chromadorea</taxon>
        <taxon>Rhabditida</taxon>
        <taxon>Rhabditina</taxon>
        <taxon>Rhabditomorpha</taxon>
        <taxon>Rhabditoidea</taxon>
        <taxon>Rhabditidae</taxon>
        <taxon>Peloderinae</taxon>
        <taxon>Caenorhabditis</taxon>
    </lineage>
</organism>
<keyword evidence="3" id="KW-0833">Ubl conjugation pathway</keyword>
<dbReference type="GO" id="GO:0005680">
    <property type="term" value="C:anaphase-promoting complex"/>
    <property type="evidence" value="ECO:0007669"/>
    <property type="project" value="InterPro"/>
</dbReference>
<dbReference type="GO" id="GO:0034399">
    <property type="term" value="C:nuclear periphery"/>
    <property type="evidence" value="ECO:0007669"/>
    <property type="project" value="TreeGrafter"/>
</dbReference>
<dbReference type="GO" id="GO:0031145">
    <property type="term" value="P:anaphase-promoting complex-dependent catabolic process"/>
    <property type="evidence" value="ECO:0007669"/>
    <property type="project" value="InterPro"/>
</dbReference>
<dbReference type="Pfam" id="PF12894">
    <property type="entry name" value="ANAPC4_WD40"/>
    <property type="match status" value="1"/>
</dbReference>
<dbReference type="PANTHER" id="PTHR13260:SF0">
    <property type="entry name" value="ANAPHASE-PROMOTING COMPLEX SUBUNIT 4"/>
    <property type="match status" value="1"/>
</dbReference>
<accession>A0A8R1I2R6</accession>
<dbReference type="EnsemblMetazoa" id="CJA19348.1">
    <property type="protein sequence ID" value="CJA19348.1"/>
    <property type="gene ID" value="WBGene00138552"/>
</dbReference>
<evidence type="ECO:0000256" key="2">
    <source>
        <dbReference type="ARBA" id="ARBA00022776"/>
    </source>
</evidence>
<dbReference type="InterPro" id="IPR024789">
    <property type="entry name" value="APC4"/>
</dbReference>
<evidence type="ECO:0000313" key="7">
    <source>
        <dbReference type="Proteomes" id="UP000005237"/>
    </source>
</evidence>
<keyword evidence="4" id="KW-0131">Cell cycle</keyword>
<dbReference type="SUPFAM" id="SSF50978">
    <property type="entry name" value="WD40 repeat-like"/>
    <property type="match status" value="1"/>
</dbReference>
<evidence type="ECO:0000256" key="3">
    <source>
        <dbReference type="ARBA" id="ARBA00022786"/>
    </source>
</evidence>
<dbReference type="AlphaFoldDB" id="A0A8R1I2R6"/>
<dbReference type="InterPro" id="IPR036322">
    <property type="entry name" value="WD40_repeat_dom_sf"/>
</dbReference>
<feature type="domain" description="Anaphase-promoting complex subunit 4-like WD40" evidence="5">
    <location>
        <begin position="1"/>
        <end position="85"/>
    </location>
</feature>
<dbReference type="GO" id="GO:0070979">
    <property type="term" value="P:protein K11-linked ubiquitination"/>
    <property type="evidence" value="ECO:0007669"/>
    <property type="project" value="TreeGrafter"/>
</dbReference>
<evidence type="ECO:0000256" key="4">
    <source>
        <dbReference type="ARBA" id="ARBA00023306"/>
    </source>
</evidence>
<evidence type="ECO:0000259" key="5">
    <source>
        <dbReference type="Pfam" id="PF12894"/>
    </source>
</evidence>
<name>A0A8R1I2R6_CAEJA</name>